<dbReference type="InterPro" id="IPR036396">
    <property type="entry name" value="Cyt_P450_sf"/>
</dbReference>
<dbReference type="GO" id="GO:0005506">
    <property type="term" value="F:iron ion binding"/>
    <property type="evidence" value="ECO:0007669"/>
    <property type="project" value="InterPro"/>
</dbReference>
<dbReference type="Gene3D" id="1.10.630.10">
    <property type="entry name" value="Cytochrome P450"/>
    <property type="match status" value="1"/>
</dbReference>
<accession>A0A2G9SCN0</accession>
<dbReference type="AlphaFoldDB" id="A0A2G9SCN0"/>
<evidence type="ECO:0000256" key="1">
    <source>
        <dbReference type="ARBA" id="ARBA00010617"/>
    </source>
</evidence>
<reference evidence="3" key="1">
    <citation type="journal article" date="2017" name="Nat. Commun.">
        <title>The North American bullfrog draft genome provides insight into hormonal regulation of long noncoding RNA.</title>
        <authorList>
            <person name="Hammond S.A."/>
            <person name="Warren R.L."/>
            <person name="Vandervalk B.P."/>
            <person name="Kucuk E."/>
            <person name="Khan H."/>
            <person name="Gibb E.A."/>
            <person name="Pandoh P."/>
            <person name="Kirk H."/>
            <person name="Zhao Y."/>
            <person name="Jones M."/>
            <person name="Mungall A.J."/>
            <person name="Coope R."/>
            <person name="Pleasance S."/>
            <person name="Moore R.A."/>
            <person name="Holt R.A."/>
            <person name="Round J.M."/>
            <person name="Ohora S."/>
            <person name="Walle B.V."/>
            <person name="Veldhoen N."/>
            <person name="Helbing C.C."/>
            <person name="Birol I."/>
        </authorList>
    </citation>
    <scope>NUCLEOTIDE SEQUENCE [LARGE SCALE GENOMIC DNA]</scope>
</reference>
<name>A0A2G9SCN0_AQUCT</name>
<dbReference type="Proteomes" id="UP000228934">
    <property type="component" value="Unassembled WGS sequence"/>
</dbReference>
<dbReference type="Pfam" id="PF00067">
    <property type="entry name" value="p450"/>
    <property type="match status" value="1"/>
</dbReference>
<proteinExistence type="inferred from homology"/>
<dbReference type="GO" id="GO:0016705">
    <property type="term" value="F:oxidoreductase activity, acting on paired donors, with incorporation or reduction of molecular oxygen"/>
    <property type="evidence" value="ECO:0007669"/>
    <property type="project" value="InterPro"/>
</dbReference>
<keyword evidence="3" id="KW-1185">Reference proteome</keyword>
<organism evidence="2 3">
    <name type="scientific">Aquarana catesbeiana</name>
    <name type="common">American bullfrog</name>
    <name type="synonym">Rana catesbeiana</name>
    <dbReference type="NCBI Taxonomy" id="8400"/>
    <lineage>
        <taxon>Eukaryota</taxon>
        <taxon>Metazoa</taxon>
        <taxon>Chordata</taxon>
        <taxon>Craniata</taxon>
        <taxon>Vertebrata</taxon>
        <taxon>Euteleostomi</taxon>
        <taxon>Amphibia</taxon>
        <taxon>Batrachia</taxon>
        <taxon>Anura</taxon>
        <taxon>Neobatrachia</taxon>
        <taxon>Ranoidea</taxon>
        <taxon>Ranidae</taxon>
        <taxon>Aquarana</taxon>
    </lineage>
</organism>
<protein>
    <submittedName>
        <fullName evidence="2">Uncharacterized protein</fullName>
    </submittedName>
</protein>
<evidence type="ECO:0000313" key="3">
    <source>
        <dbReference type="Proteomes" id="UP000228934"/>
    </source>
</evidence>
<dbReference type="GO" id="GO:0004497">
    <property type="term" value="F:monooxygenase activity"/>
    <property type="evidence" value="ECO:0007669"/>
    <property type="project" value="InterPro"/>
</dbReference>
<dbReference type="InterPro" id="IPR001128">
    <property type="entry name" value="Cyt_P450"/>
</dbReference>
<sequence>MLSPYWVHRDPKYFPDPEKFKPVSYQMGTLGHMYKVTLL</sequence>
<dbReference type="GO" id="GO:0020037">
    <property type="term" value="F:heme binding"/>
    <property type="evidence" value="ECO:0007669"/>
    <property type="project" value="InterPro"/>
</dbReference>
<dbReference type="OrthoDB" id="6692864at2759"/>
<dbReference type="EMBL" id="KV924237">
    <property type="protein sequence ID" value="PIO37864.1"/>
    <property type="molecule type" value="Genomic_DNA"/>
</dbReference>
<comment type="similarity">
    <text evidence="1">Belongs to the cytochrome P450 family.</text>
</comment>
<evidence type="ECO:0000313" key="2">
    <source>
        <dbReference type="EMBL" id="PIO37864.1"/>
    </source>
</evidence>
<gene>
    <name evidence="2" type="ORF">AB205_0040250</name>
</gene>
<dbReference type="SUPFAM" id="SSF48264">
    <property type="entry name" value="Cytochrome P450"/>
    <property type="match status" value="1"/>
</dbReference>